<evidence type="ECO:0000259" key="11">
    <source>
        <dbReference type="PROSITE" id="PS50839"/>
    </source>
</evidence>
<dbReference type="EC" id="2.7.13.3" evidence="2"/>
<evidence type="ECO:0000259" key="8">
    <source>
        <dbReference type="PROSITE" id="PS50109"/>
    </source>
</evidence>
<dbReference type="Gene3D" id="3.30.450.20">
    <property type="entry name" value="PAS domain"/>
    <property type="match status" value="1"/>
</dbReference>
<feature type="transmembrane region" description="Helical" evidence="7">
    <location>
        <begin position="253"/>
        <end position="275"/>
    </location>
</feature>
<evidence type="ECO:0000259" key="9">
    <source>
        <dbReference type="PROSITE" id="PS50112"/>
    </source>
</evidence>
<gene>
    <name evidence="12" type="primary">cph1_1</name>
    <name evidence="12" type="ORF">B879_00651</name>
</gene>
<evidence type="ECO:0000256" key="3">
    <source>
        <dbReference type="ARBA" id="ARBA00022553"/>
    </source>
</evidence>
<dbReference type="InterPro" id="IPR035965">
    <property type="entry name" value="PAS-like_dom_sf"/>
</dbReference>
<dbReference type="Pfam" id="PF03924">
    <property type="entry name" value="CHASE"/>
    <property type="match status" value="1"/>
</dbReference>
<dbReference type="Pfam" id="PF08447">
    <property type="entry name" value="PAS_3"/>
    <property type="match status" value="1"/>
</dbReference>
<dbReference type="SMART" id="SM00387">
    <property type="entry name" value="HATPase_c"/>
    <property type="match status" value="1"/>
</dbReference>
<keyword evidence="3" id="KW-0597">Phosphoprotein</keyword>
<keyword evidence="7" id="KW-1133">Transmembrane helix</keyword>
<evidence type="ECO:0000256" key="7">
    <source>
        <dbReference type="SAM" id="Phobius"/>
    </source>
</evidence>
<dbReference type="InterPro" id="IPR004358">
    <property type="entry name" value="Sig_transdc_His_kin-like_C"/>
</dbReference>
<reference evidence="12 13" key="1">
    <citation type="journal article" date="2012" name="J. Bacteriol.">
        <title>Draft Genome Sequence of Cecembia lonarensis Strain LW9T, Isolated from Lonar Lake, a Haloalkaline Lake in India.</title>
        <authorList>
            <person name="Shivaji S."/>
            <person name="Ara S."/>
            <person name="Singh A."/>
            <person name="Pinnaka A.K."/>
        </authorList>
    </citation>
    <scope>NUCLEOTIDE SEQUENCE [LARGE SCALE GENOMIC DNA]</scope>
    <source>
        <strain evidence="12 13">LW9</strain>
    </source>
</reference>
<dbReference type="SMART" id="SM00388">
    <property type="entry name" value="HisKA"/>
    <property type="match status" value="1"/>
</dbReference>
<evidence type="ECO:0000313" key="12">
    <source>
        <dbReference type="EMBL" id="EKB50672.1"/>
    </source>
</evidence>
<name>K1LET8_CECL9</name>
<keyword evidence="13" id="KW-1185">Reference proteome</keyword>
<organism evidence="12 13">
    <name type="scientific">Cecembia lonarensis (strain CCUG 58316 / KCTC 22772 / LW9)</name>
    <dbReference type="NCBI Taxonomy" id="1225176"/>
    <lineage>
        <taxon>Bacteria</taxon>
        <taxon>Pseudomonadati</taxon>
        <taxon>Bacteroidota</taxon>
        <taxon>Cytophagia</taxon>
        <taxon>Cytophagales</taxon>
        <taxon>Cyclobacteriaceae</taxon>
        <taxon>Cecembia</taxon>
    </lineage>
</organism>
<dbReference type="InterPro" id="IPR000014">
    <property type="entry name" value="PAS"/>
</dbReference>
<dbReference type="Proteomes" id="UP000004478">
    <property type="component" value="Unassembled WGS sequence"/>
</dbReference>
<dbReference type="SUPFAM" id="SSF55874">
    <property type="entry name" value="ATPase domain of HSP90 chaperone/DNA topoisomerase II/histidine kinase"/>
    <property type="match status" value="1"/>
</dbReference>
<sequence length="661" mass="76371">MLKPIFKIFYRFPKITGVLGFLITFLLTQFITLKDYQLILSKEEIETREILNTVERNISSGLNYAFAATRTLAFLEENYGTLNNFDEIGKEMLKNQPYIDAIQLLEQGVIVAVYPFEGNEVVLGMDIMQTVGRQEALIAKTKDNIHFAGPLELTQGGRGIVGRYPITKAGEFWGYAASIIRMEKFEEMMGITEDMDKKFHFQLSKIKPDSAEEEKFLPRSNETYSGDSESVLMDIGDWTLSVQLKKSKAFETVYLAAILRLVLATILGFIAWYLAHLPSLLRKKINRQTRKLRKSNERFYYATLATSDALWDWNLNTGFVYRSENFEKLFGHSRNKYTDNNDFWNEHIHPEDLDDVLKKLKTLLESDNNYWKNQFRFKKSDGTYAYVLDKGVVIRDKNGKAVRLIGAGQDVTETVMARKNLEKMGQELEKRARDLEISNAELEQFAFKASQDLQEPLRMIRSFLKLIERKYENLLDAKGKQYIHYAIKGSEQLKQIILDLLEYSKAENMGHKERFSLNETLKEVKFLLKAEIRESNAKILYSALPEIFAAQVSIRQLFQNLISNAIKYKSELETPIIHINWHEDEDYWFFNVSDNGIGIPKEFHDKVFQVFERLYSQDKSSGTGLGLSICKKIVENHEGTISLSSEPKQGTCFSFSIKKPT</sequence>
<dbReference type="InterPro" id="IPR005467">
    <property type="entry name" value="His_kinase_dom"/>
</dbReference>
<feature type="domain" description="PAS" evidence="9">
    <location>
        <begin position="295"/>
        <end position="367"/>
    </location>
</feature>
<dbReference type="InterPro" id="IPR003594">
    <property type="entry name" value="HATPase_dom"/>
</dbReference>
<evidence type="ECO:0000256" key="4">
    <source>
        <dbReference type="ARBA" id="ARBA00022679"/>
    </source>
</evidence>
<comment type="caution">
    <text evidence="12">The sequence shown here is derived from an EMBL/GenBank/DDBJ whole genome shotgun (WGS) entry which is preliminary data.</text>
</comment>
<keyword evidence="6" id="KW-0175">Coiled coil</keyword>
<dbReference type="SUPFAM" id="SSF47384">
    <property type="entry name" value="Homodimeric domain of signal transducing histidine kinase"/>
    <property type="match status" value="1"/>
</dbReference>
<accession>K1LET8</accession>
<dbReference type="Gene3D" id="1.10.287.130">
    <property type="match status" value="1"/>
</dbReference>
<dbReference type="NCBIfam" id="TIGR00229">
    <property type="entry name" value="sensory_box"/>
    <property type="match status" value="1"/>
</dbReference>
<comment type="catalytic activity">
    <reaction evidence="1">
        <text>ATP + protein L-histidine = ADP + protein N-phospho-L-histidine.</text>
        <dbReference type="EC" id="2.7.13.3"/>
    </reaction>
</comment>
<dbReference type="Pfam" id="PF00512">
    <property type="entry name" value="HisKA"/>
    <property type="match status" value="1"/>
</dbReference>
<dbReference type="PANTHER" id="PTHR43304:SF1">
    <property type="entry name" value="PAC DOMAIN-CONTAINING PROTEIN"/>
    <property type="match status" value="1"/>
</dbReference>
<feature type="domain" description="Histidine kinase" evidence="8">
    <location>
        <begin position="448"/>
        <end position="661"/>
    </location>
</feature>
<dbReference type="InterPro" id="IPR003661">
    <property type="entry name" value="HisK_dim/P_dom"/>
</dbReference>
<dbReference type="SUPFAM" id="SSF55785">
    <property type="entry name" value="PYP-like sensor domain (PAS domain)"/>
    <property type="match status" value="1"/>
</dbReference>
<dbReference type="PROSITE" id="PS50112">
    <property type="entry name" value="PAS"/>
    <property type="match status" value="1"/>
</dbReference>
<dbReference type="GO" id="GO:0000155">
    <property type="term" value="F:phosphorelay sensor kinase activity"/>
    <property type="evidence" value="ECO:0007669"/>
    <property type="project" value="InterPro"/>
</dbReference>
<feature type="transmembrane region" description="Helical" evidence="7">
    <location>
        <begin position="12"/>
        <end position="33"/>
    </location>
</feature>
<evidence type="ECO:0000256" key="5">
    <source>
        <dbReference type="ARBA" id="ARBA00022777"/>
    </source>
</evidence>
<dbReference type="PROSITE" id="PS50109">
    <property type="entry name" value="HIS_KIN"/>
    <property type="match status" value="1"/>
</dbReference>
<dbReference type="InterPro" id="IPR036890">
    <property type="entry name" value="HATPase_C_sf"/>
</dbReference>
<dbReference type="InterPro" id="IPR036097">
    <property type="entry name" value="HisK_dim/P_sf"/>
</dbReference>
<feature type="domain" description="CHASE" evidence="11">
    <location>
        <begin position="109"/>
        <end position="185"/>
    </location>
</feature>
<dbReference type="SMART" id="SM00091">
    <property type="entry name" value="PAS"/>
    <property type="match status" value="1"/>
</dbReference>
<dbReference type="EMBL" id="AMGM01000006">
    <property type="protein sequence ID" value="EKB50672.1"/>
    <property type="molecule type" value="Genomic_DNA"/>
</dbReference>
<dbReference type="SMART" id="SM01079">
    <property type="entry name" value="CHASE"/>
    <property type="match status" value="1"/>
</dbReference>
<dbReference type="InterPro" id="IPR001610">
    <property type="entry name" value="PAC"/>
</dbReference>
<evidence type="ECO:0000259" key="10">
    <source>
        <dbReference type="PROSITE" id="PS50113"/>
    </source>
</evidence>
<dbReference type="InterPro" id="IPR006189">
    <property type="entry name" value="CHASE_dom"/>
</dbReference>
<dbReference type="PRINTS" id="PR00344">
    <property type="entry name" value="BCTRLSENSOR"/>
</dbReference>
<evidence type="ECO:0000256" key="1">
    <source>
        <dbReference type="ARBA" id="ARBA00000085"/>
    </source>
</evidence>
<feature type="domain" description="PAC" evidence="10">
    <location>
        <begin position="371"/>
        <end position="423"/>
    </location>
</feature>
<dbReference type="CDD" id="cd00130">
    <property type="entry name" value="PAS"/>
    <property type="match status" value="1"/>
</dbReference>
<dbReference type="Pfam" id="PF02518">
    <property type="entry name" value="HATPase_c"/>
    <property type="match status" value="1"/>
</dbReference>
<dbReference type="AlphaFoldDB" id="K1LET8"/>
<dbReference type="PROSITE" id="PS50839">
    <property type="entry name" value="CHASE"/>
    <property type="match status" value="1"/>
</dbReference>
<evidence type="ECO:0000256" key="6">
    <source>
        <dbReference type="SAM" id="Coils"/>
    </source>
</evidence>
<dbReference type="FunFam" id="3.30.565.10:FF:000006">
    <property type="entry name" value="Sensor histidine kinase WalK"/>
    <property type="match status" value="1"/>
</dbReference>
<dbReference type="RefSeq" id="WP_009183699.1">
    <property type="nucleotide sequence ID" value="NZ_AMGM01000006.1"/>
</dbReference>
<dbReference type="InterPro" id="IPR000700">
    <property type="entry name" value="PAS-assoc_C"/>
</dbReference>
<proteinExistence type="predicted"/>
<dbReference type="OrthoDB" id="905895at2"/>
<dbReference type="PANTHER" id="PTHR43304">
    <property type="entry name" value="PHYTOCHROME-LIKE PROTEIN CPH1"/>
    <property type="match status" value="1"/>
</dbReference>
<dbReference type="InterPro" id="IPR052162">
    <property type="entry name" value="Sensor_kinase/Photoreceptor"/>
</dbReference>
<dbReference type="SMART" id="SM00086">
    <property type="entry name" value="PAC"/>
    <property type="match status" value="1"/>
</dbReference>
<protein>
    <recommendedName>
        <fullName evidence="2">histidine kinase</fullName>
        <ecNumber evidence="2">2.7.13.3</ecNumber>
    </recommendedName>
</protein>
<keyword evidence="5" id="KW-0418">Kinase</keyword>
<dbReference type="InterPro" id="IPR013655">
    <property type="entry name" value="PAS_fold_3"/>
</dbReference>
<keyword evidence="7" id="KW-0812">Transmembrane</keyword>
<dbReference type="Gene3D" id="3.30.565.10">
    <property type="entry name" value="Histidine kinase-like ATPase, C-terminal domain"/>
    <property type="match status" value="1"/>
</dbReference>
<keyword evidence="4 12" id="KW-0808">Transferase</keyword>
<keyword evidence="7" id="KW-0472">Membrane</keyword>
<evidence type="ECO:0000256" key="2">
    <source>
        <dbReference type="ARBA" id="ARBA00012438"/>
    </source>
</evidence>
<dbReference type="PROSITE" id="PS50113">
    <property type="entry name" value="PAC"/>
    <property type="match status" value="1"/>
</dbReference>
<dbReference type="CDD" id="cd00082">
    <property type="entry name" value="HisKA"/>
    <property type="match status" value="1"/>
</dbReference>
<feature type="coiled-coil region" evidence="6">
    <location>
        <begin position="418"/>
        <end position="445"/>
    </location>
</feature>
<evidence type="ECO:0000313" key="13">
    <source>
        <dbReference type="Proteomes" id="UP000004478"/>
    </source>
</evidence>